<dbReference type="EMBL" id="LAZR01004297">
    <property type="protein sequence ID" value="KKN09892.1"/>
    <property type="molecule type" value="Genomic_DNA"/>
</dbReference>
<name>A0A0F9ND50_9ZZZZ</name>
<sequence>FDPYGADLETYEVCAELIEKHLLKLPSRLLQESKSL</sequence>
<organism evidence="1">
    <name type="scientific">marine sediment metagenome</name>
    <dbReference type="NCBI Taxonomy" id="412755"/>
    <lineage>
        <taxon>unclassified sequences</taxon>
        <taxon>metagenomes</taxon>
        <taxon>ecological metagenomes</taxon>
    </lineage>
</organism>
<comment type="caution">
    <text evidence="1">The sequence shown here is derived from an EMBL/GenBank/DDBJ whole genome shotgun (WGS) entry which is preliminary data.</text>
</comment>
<protein>
    <submittedName>
        <fullName evidence="1">Uncharacterized protein</fullName>
    </submittedName>
</protein>
<gene>
    <name evidence="1" type="ORF">LCGC14_1041980</name>
</gene>
<accession>A0A0F9ND50</accession>
<feature type="non-terminal residue" evidence="1">
    <location>
        <position position="1"/>
    </location>
</feature>
<proteinExistence type="predicted"/>
<reference evidence="1" key="1">
    <citation type="journal article" date="2015" name="Nature">
        <title>Complex archaea that bridge the gap between prokaryotes and eukaryotes.</title>
        <authorList>
            <person name="Spang A."/>
            <person name="Saw J.H."/>
            <person name="Jorgensen S.L."/>
            <person name="Zaremba-Niedzwiedzka K."/>
            <person name="Martijn J."/>
            <person name="Lind A.E."/>
            <person name="van Eijk R."/>
            <person name="Schleper C."/>
            <person name="Guy L."/>
            <person name="Ettema T.J."/>
        </authorList>
    </citation>
    <scope>NUCLEOTIDE SEQUENCE</scope>
</reference>
<dbReference type="AlphaFoldDB" id="A0A0F9ND50"/>
<evidence type="ECO:0000313" key="1">
    <source>
        <dbReference type="EMBL" id="KKN09892.1"/>
    </source>
</evidence>